<dbReference type="InterPro" id="IPR027417">
    <property type="entry name" value="P-loop_NTPase"/>
</dbReference>
<feature type="domain" description="AAA+ ATPase" evidence="2">
    <location>
        <begin position="519"/>
        <end position="691"/>
    </location>
</feature>
<evidence type="ECO:0000313" key="3">
    <source>
        <dbReference type="EMBL" id="KAB2824227.1"/>
    </source>
</evidence>
<comment type="caution">
    <text evidence="3">The sequence shown here is derived from an EMBL/GenBank/DDBJ whole genome shotgun (WGS) entry which is preliminary data.</text>
</comment>
<dbReference type="EMBL" id="WBVP01000012">
    <property type="protein sequence ID" value="KAB2824227.1"/>
    <property type="molecule type" value="Genomic_DNA"/>
</dbReference>
<gene>
    <name evidence="3" type="ORF">F8B77_11475</name>
</gene>
<dbReference type="SMART" id="SM00382">
    <property type="entry name" value="AAA"/>
    <property type="match status" value="1"/>
</dbReference>
<keyword evidence="1" id="KW-0175">Coiled coil</keyword>
<dbReference type="RefSeq" id="WP_151655452.1">
    <property type="nucleotide sequence ID" value="NZ_WBVP01000012.1"/>
</dbReference>
<dbReference type="InterPro" id="IPR003593">
    <property type="entry name" value="AAA+_ATPase"/>
</dbReference>
<name>A0A6N6RRM6_9GAMM</name>
<protein>
    <submittedName>
        <fullName evidence="3">AAA family ATPase</fullName>
    </submittedName>
</protein>
<sequence>MQQVMPEKLIVVKSLALNENQGFVIPVLAEQEDGSYRRLNRDEYPSDILITKGFPAIAEQYETSELFVLSNHSLDEAKEGLKYRAHLNDVERLPQNTFLPVLITDLPDKQAGLLPLDIIPPSQPFFILDNEYMYGPLSSTQTDDKRYMIEPFVHPLLSFGKGYLGKFNYSEVLDTVVDAFVNGVEKKFITSFKAVSKYKSGNSSIDYLSDDQLIRVVNAQGFGKKSKVLAKKEAERLQQFIADSEKANQIIKQDERVERLKKLLDKYLVEADFGYSLIKEYLGSSAGQRFLQTYVEENKLSLLQEHLDKVNEEADEKEKEIRLKLQKLSDTFLQKEIQLHDFELKIVQKKKEVEEEIAKIEAEKEETIKKRLEEQQHELSKEIESAKLDLSNILNDIENQSKELGVVNETTQLNKRKSYLEEHNKMLESAANGFVNTLQTTSNQDLAKKIGEMEAINKVLSGQSYLETTSLEAKPIVFAKNQPENAEDLIDSLCYEFSEDGGRAFSQEEMTNLLVSVNQSFLTVLSGPPGTGKTSTATRLAEALHLGCSQGDKNFLFVPVGRGWVSSRDTLGFYNSLKGVYQESRTGLYNFLQRDANQANKIILLDEANLSSMEHYWSDFIGHCDADYGSRPIDTGIPKEELRFLKLDESVRFIATINNDATTERLSPRLIDRAPIINLDLSSEIAHNIVGKKLDGAVHSNLMKKLFIPEDAELSKANSLVLKQVIDQLSVRDSKLGNPVHISKRKVNAITNYCAVVGSILDSEVALDFAIEQHILPHIEGYGLGFKKRLGNLQTILGRSYPRSTAQIERILASGNEFTSSFSYF</sequence>
<dbReference type="GO" id="GO:0005524">
    <property type="term" value="F:ATP binding"/>
    <property type="evidence" value="ECO:0007669"/>
    <property type="project" value="InterPro"/>
</dbReference>
<feature type="coiled-coil region" evidence="1">
    <location>
        <begin position="300"/>
        <end position="403"/>
    </location>
</feature>
<evidence type="ECO:0000256" key="1">
    <source>
        <dbReference type="SAM" id="Coils"/>
    </source>
</evidence>
<dbReference type="Proteomes" id="UP000434870">
    <property type="component" value="Unassembled WGS sequence"/>
</dbReference>
<dbReference type="Gene3D" id="3.40.50.300">
    <property type="entry name" value="P-loop containing nucleotide triphosphate hydrolases"/>
    <property type="match status" value="1"/>
</dbReference>
<evidence type="ECO:0000313" key="4">
    <source>
        <dbReference type="Proteomes" id="UP000434870"/>
    </source>
</evidence>
<dbReference type="InterPro" id="IPR003959">
    <property type="entry name" value="ATPase_AAA_core"/>
</dbReference>
<dbReference type="SUPFAM" id="SSF52540">
    <property type="entry name" value="P-loop containing nucleoside triphosphate hydrolases"/>
    <property type="match status" value="1"/>
</dbReference>
<organism evidence="3 4">
    <name type="scientific">Aliivibrio finisterrensis</name>
    <dbReference type="NCBI Taxonomy" id="511998"/>
    <lineage>
        <taxon>Bacteria</taxon>
        <taxon>Pseudomonadati</taxon>
        <taxon>Pseudomonadota</taxon>
        <taxon>Gammaproteobacteria</taxon>
        <taxon>Vibrionales</taxon>
        <taxon>Vibrionaceae</taxon>
        <taxon>Aliivibrio</taxon>
    </lineage>
</organism>
<dbReference type="AlphaFoldDB" id="A0A6N6RRM6"/>
<evidence type="ECO:0000259" key="2">
    <source>
        <dbReference type="SMART" id="SM00382"/>
    </source>
</evidence>
<accession>A0A6N6RRM6</accession>
<reference evidence="3 4" key="1">
    <citation type="submission" date="2019-09" db="EMBL/GenBank/DDBJ databases">
        <title>Genome of Aliivibrio finisterrensis LMG 23869 (type strain).</title>
        <authorList>
            <person name="Bowman J.P."/>
        </authorList>
    </citation>
    <scope>NUCLEOTIDE SEQUENCE [LARGE SCALE GENOMIC DNA]</scope>
    <source>
        <strain evidence="3 4">LMG 23869</strain>
    </source>
</reference>
<dbReference type="GO" id="GO:0016887">
    <property type="term" value="F:ATP hydrolysis activity"/>
    <property type="evidence" value="ECO:0007669"/>
    <property type="project" value="InterPro"/>
</dbReference>
<dbReference type="Pfam" id="PF00004">
    <property type="entry name" value="AAA"/>
    <property type="match status" value="1"/>
</dbReference>
<proteinExistence type="predicted"/>